<dbReference type="EMBL" id="JAWRVI010000273">
    <property type="protein sequence ID" value="KAK4069642.1"/>
    <property type="molecule type" value="Genomic_DNA"/>
</dbReference>
<dbReference type="Pfam" id="PF12520">
    <property type="entry name" value="DUF3723"/>
    <property type="match status" value="1"/>
</dbReference>
<sequence>MTSQERIQEINELKARHLLEVACVPLDALTFPFSGNLNNGNIERLRKAFGGNRCFNEKEEYQIPAIISRDDFDKGIITKREGKRSWFDPAPGVKLQCLRGLHRVRAAEMLYHPPERWLVAIYDSGKSLMCAVLSQLGLTVQTILVTRHPETWKRNTISPRYHQMVIFIIGFDITRADTEMGATSRWQDGGMPV</sequence>
<name>A0ABR0BDD7_PURLI</name>
<proteinExistence type="predicted"/>
<keyword evidence="2" id="KW-1185">Reference proteome</keyword>
<accession>A0ABR0BDD7</accession>
<gene>
    <name evidence="1" type="ORF">Purlil1_13668</name>
</gene>
<dbReference type="Proteomes" id="UP001287286">
    <property type="component" value="Unassembled WGS sequence"/>
</dbReference>
<dbReference type="InterPro" id="IPR022198">
    <property type="entry name" value="DUF3723"/>
</dbReference>
<protein>
    <submittedName>
        <fullName evidence="1">Uncharacterized protein</fullName>
    </submittedName>
</protein>
<comment type="caution">
    <text evidence="1">The sequence shown here is derived from an EMBL/GenBank/DDBJ whole genome shotgun (WGS) entry which is preliminary data.</text>
</comment>
<reference evidence="1 2" key="1">
    <citation type="journal article" date="2024" name="Microbiol. Resour. Announc.">
        <title>Genome annotations for the ascomycete fungi Trichoderma harzianum, Trichoderma aggressivum, and Purpureocillium lilacinum.</title>
        <authorList>
            <person name="Beijen E.P.W."/>
            <person name="Ohm R.A."/>
        </authorList>
    </citation>
    <scope>NUCLEOTIDE SEQUENCE [LARGE SCALE GENOMIC DNA]</scope>
    <source>
        <strain evidence="1 2">CBS 150709</strain>
    </source>
</reference>
<evidence type="ECO:0000313" key="2">
    <source>
        <dbReference type="Proteomes" id="UP001287286"/>
    </source>
</evidence>
<organism evidence="1 2">
    <name type="scientific">Purpureocillium lilacinum</name>
    <name type="common">Paecilomyces lilacinus</name>
    <dbReference type="NCBI Taxonomy" id="33203"/>
    <lineage>
        <taxon>Eukaryota</taxon>
        <taxon>Fungi</taxon>
        <taxon>Dikarya</taxon>
        <taxon>Ascomycota</taxon>
        <taxon>Pezizomycotina</taxon>
        <taxon>Sordariomycetes</taxon>
        <taxon>Hypocreomycetidae</taxon>
        <taxon>Hypocreales</taxon>
        <taxon>Ophiocordycipitaceae</taxon>
        <taxon>Purpureocillium</taxon>
    </lineage>
</organism>
<evidence type="ECO:0000313" key="1">
    <source>
        <dbReference type="EMBL" id="KAK4069642.1"/>
    </source>
</evidence>